<dbReference type="AlphaFoldDB" id="A1AQH6"/>
<evidence type="ECO:0000313" key="1">
    <source>
        <dbReference type="EMBL" id="ABK99596.1"/>
    </source>
</evidence>
<dbReference type="KEGG" id="ppd:Ppro_1988"/>
<gene>
    <name evidence="1" type="ordered locus">Ppro_1988</name>
</gene>
<dbReference type="HOGENOM" id="CLU_2013088_0_0_7"/>
<dbReference type="EMBL" id="CP000482">
    <property type="protein sequence ID" value="ABK99596.1"/>
    <property type="molecule type" value="Genomic_DNA"/>
</dbReference>
<accession>A1AQH6</accession>
<reference evidence="1 2" key="1">
    <citation type="submission" date="2006-10" db="EMBL/GenBank/DDBJ databases">
        <title>Complete sequence of chromosome of Pelobacter propionicus DSM 2379.</title>
        <authorList>
            <consortium name="US DOE Joint Genome Institute"/>
            <person name="Copeland A."/>
            <person name="Lucas S."/>
            <person name="Lapidus A."/>
            <person name="Barry K."/>
            <person name="Detter J.C."/>
            <person name="Glavina del Rio T."/>
            <person name="Hammon N."/>
            <person name="Israni S."/>
            <person name="Dalin E."/>
            <person name="Tice H."/>
            <person name="Pitluck S."/>
            <person name="Saunders E."/>
            <person name="Brettin T."/>
            <person name="Bruce D."/>
            <person name="Han C."/>
            <person name="Tapia R."/>
            <person name="Schmutz J."/>
            <person name="Larimer F."/>
            <person name="Land M."/>
            <person name="Hauser L."/>
            <person name="Kyrpides N."/>
            <person name="Kim E."/>
            <person name="Lovley D."/>
            <person name="Richardson P."/>
        </authorList>
    </citation>
    <scope>NUCLEOTIDE SEQUENCE [LARGE SCALE GENOMIC DNA]</scope>
    <source>
        <strain evidence="2">DSM 2379 / NBRC 103807 / OttBd1</strain>
    </source>
</reference>
<dbReference type="Proteomes" id="UP000006732">
    <property type="component" value="Chromosome"/>
</dbReference>
<organism evidence="1 2">
    <name type="scientific">Pelobacter propionicus (strain DSM 2379 / NBRC 103807 / OttBd1)</name>
    <dbReference type="NCBI Taxonomy" id="338966"/>
    <lineage>
        <taxon>Bacteria</taxon>
        <taxon>Pseudomonadati</taxon>
        <taxon>Thermodesulfobacteriota</taxon>
        <taxon>Desulfuromonadia</taxon>
        <taxon>Desulfuromonadales</taxon>
        <taxon>Desulfuromonadaceae</taxon>
        <taxon>Pelobacter</taxon>
    </lineage>
</organism>
<dbReference type="STRING" id="338966.Ppro_1988"/>
<protein>
    <submittedName>
        <fullName evidence="1">Uncharacterized protein</fullName>
    </submittedName>
</protein>
<keyword evidence="2" id="KW-1185">Reference proteome</keyword>
<name>A1AQH6_PELPD</name>
<evidence type="ECO:0000313" key="2">
    <source>
        <dbReference type="Proteomes" id="UP000006732"/>
    </source>
</evidence>
<proteinExistence type="predicted"/>
<sequence length="123" mass="13200">MAGRPKHAIRHNVCRGATSGVGLALLFKLYIRPPWPANKAYTIGEKALGSRQRGREVTEARTLTAWAVSEFSDATIRETQGSGKHRGQSSTLDILLRPGSCPRGACRQNGRGNQAVSAGGMIE</sequence>